<dbReference type="Proteomes" id="UP000789920">
    <property type="component" value="Unassembled WGS sequence"/>
</dbReference>
<dbReference type="EMBL" id="CAJVQC010044055">
    <property type="protein sequence ID" value="CAG8778802.1"/>
    <property type="molecule type" value="Genomic_DNA"/>
</dbReference>
<keyword evidence="2" id="KW-1185">Reference proteome</keyword>
<evidence type="ECO:0000313" key="2">
    <source>
        <dbReference type="Proteomes" id="UP000789920"/>
    </source>
</evidence>
<comment type="caution">
    <text evidence="1">The sequence shown here is derived from an EMBL/GenBank/DDBJ whole genome shotgun (WGS) entry which is preliminary data.</text>
</comment>
<feature type="non-terminal residue" evidence="1">
    <location>
        <position position="220"/>
    </location>
</feature>
<gene>
    <name evidence="1" type="ORF">RPERSI_LOCUS17275</name>
</gene>
<sequence length="220" mass="25140">YKGAGLKFGIFPKIASHTGVLWKSLGKNQESFESLITQLREYKLQRDSNGLPNAYSMPYSFNQDTPLSWWTTCEVNPNQLQYLALRLFSITPSSAACELYCFNLSQIGLESKHTKNKELTINDIYALVNSLFDNIEEKDNDSQDVEIDQATILDSIYPTTTTENLKLEISTFVDFNSQIFESFNSNKNNFIADENSEDNDTRNFDDYDPETIVQNMGLDE</sequence>
<organism evidence="1 2">
    <name type="scientific">Racocetra persica</name>
    <dbReference type="NCBI Taxonomy" id="160502"/>
    <lineage>
        <taxon>Eukaryota</taxon>
        <taxon>Fungi</taxon>
        <taxon>Fungi incertae sedis</taxon>
        <taxon>Mucoromycota</taxon>
        <taxon>Glomeromycotina</taxon>
        <taxon>Glomeromycetes</taxon>
        <taxon>Diversisporales</taxon>
        <taxon>Gigasporaceae</taxon>
        <taxon>Racocetra</taxon>
    </lineage>
</organism>
<reference evidence="1" key="1">
    <citation type="submission" date="2021-06" db="EMBL/GenBank/DDBJ databases">
        <authorList>
            <person name="Kallberg Y."/>
            <person name="Tangrot J."/>
            <person name="Rosling A."/>
        </authorList>
    </citation>
    <scope>NUCLEOTIDE SEQUENCE</scope>
    <source>
        <strain evidence="1">MA461A</strain>
    </source>
</reference>
<proteinExistence type="predicted"/>
<evidence type="ECO:0000313" key="1">
    <source>
        <dbReference type="EMBL" id="CAG8778802.1"/>
    </source>
</evidence>
<name>A0ACA9R655_9GLOM</name>
<protein>
    <submittedName>
        <fullName evidence="1">22501_t:CDS:1</fullName>
    </submittedName>
</protein>
<accession>A0ACA9R655</accession>
<feature type="non-terminal residue" evidence="1">
    <location>
        <position position="1"/>
    </location>
</feature>